<organism evidence="1 2">
    <name type="scientific">Paracandidimonas soli</name>
    <dbReference type="NCBI Taxonomy" id="1917182"/>
    <lineage>
        <taxon>Bacteria</taxon>
        <taxon>Pseudomonadati</taxon>
        <taxon>Pseudomonadota</taxon>
        <taxon>Betaproteobacteria</taxon>
        <taxon>Burkholderiales</taxon>
        <taxon>Alcaligenaceae</taxon>
        <taxon>Paracandidimonas</taxon>
    </lineage>
</organism>
<accession>A0A4R3VD82</accession>
<dbReference type="OrthoDB" id="5949373at2"/>
<dbReference type="RefSeq" id="WP_132473570.1">
    <property type="nucleotide sequence ID" value="NZ_JBHRVM010000001.1"/>
</dbReference>
<evidence type="ECO:0000313" key="2">
    <source>
        <dbReference type="Proteomes" id="UP000294692"/>
    </source>
</evidence>
<dbReference type="Proteomes" id="UP000294692">
    <property type="component" value="Unassembled WGS sequence"/>
</dbReference>
<comment type="caution">
    <text evidence="1">The sequence shown here is derived from an EMBL/GenBank/DDBJ whole genome shotgun (WGS) entry which is preliminary data.</text>
</comment>
<dbReference type="EMBL" id="SMBX01000001">
    <property type="protein sequence ID" value="TCV03277.1"/>
    <property type="molecule type" value="Genomic_DNA"/>
</dbReference>
<protein>
    <submittedName>
        <fullName evidence="1">Uncharacterized protein DUF3348</fullName>
    </submittedName>
</protein>
<reference evidence="1 2" key="1">
    <citation type="submission" date="2019-03" db="EMBL/GenBank/DDBJ databases">
        <title>Genomic Encyclopedia of Type Strains, Phase IV (KMG-IV): sequencing the most valuable type-strain genomes for metagenomic binning, comparative biology and taxonomic classification.</title>
        <authorList>
            <person name="Goeker M."/>
        </authorList>
    </citation>
    <scope>NUCLEOTIDE SEQUENCE [LARGE SCALE GENOMIC DNA]</scope>
    <source>
        <strain evidence="1 2">DSM 100048</strain>
    </source>
</reference>
<dbReference type="AlphaFoldDB" id="A0A4R3VD82"/>
<evidence type="ECO:0000313" key="1">
    <source>
        <dbReference type="EMBL" id="TCV03277.1"/>
    </source>
</evidence>
<dbReference type="Pfam" id="PF11828">
    <property type="entry name" value="DUF3348"/>
    <property type="match status" value="1"/>
</dbReference>
<gene>
    <name evidence="1" type="ORF">EV686_101741</name>
</gene>
<keyword evidence="2" id="KW-1185">Reference proteome</keyword>
<name>A0A4R3VD82_9BURK</name>
<proteinExistence type="predicted"/>
<sequence length="239" mass="26172">MPGHTGLGGPPLVRLLARLANAEVRESEQSLPDRLSQWLGWADAIALAAALKGGKRAVAPAPVDGSVSCTEVRAELTQAILDDELLAVRPPPKGRMLARRAVARNDDPDYVLYRQCYLALQQRMETAIGALRANLRARLAAGSPEMAKLASVDAVMEQALAEKEYILLLPIPSRLEAHFKQLRENAQAGEASREDAPRTATQQARAWLDSFRKDMQRVLLAELDIRMQPAEGLQAALRE</sequence>
<dbReference type="InterPro" id="IPR021783">
    <property type="entry name" value="DUF3348"/>
</dbReference>